<dbReference type="EC" id="6.1.1.23" evidence="7"/>
<dbReference type="InterPro" id="IPR012340">
    <property type="entry name" value="NA-bd_OB-fold"/>
</dbReference>
<dbReference type="NCBIfam" id="NF001750">
    <property type="entry name" value="PRK00476.1"/>
    <property type="match status" value="1"/>
</dbReference>
<comment type="caution">
    <text evidence="9">The sequence shown here is derived from an EMBL/GenBank/DDBJ whole genome shotgun (WGS) entry which is preliminary data.</text>
</comment>
<dbReference type="GO" id="GO:0003676">
    <property type="term" value="F:nucleic acid binding"/>
    <property type="evidence" value="ECO:0007669"/>
    <property type="project" value="InterPro"/>
</dbReference>
<feature type="compositionally biased region" description="Basic and acidic residues" evidence="8">
    <location>
        <begin position="12"/>
        <end position="24"/>
    </location>
</feature>
<feature type="binding site" evidence="7">
    <location>
        <position position="508"/>
    </location>
    <ligand>
        <name>ATP</name>
        <dbReference type="ChEBI" id="CHEBI:30616"/>
    </ligand>
</feature>
<dbReference type="InterPro" id="IPR004115">
    <property type="entry name" value="GAD-like_sf"/>
</dbReference>
<dbReference type="InterPro" id="IPR002312">
    <property type="entry name" value="Asp/Asn-tRNA-synth_IIb"/>
</dbReference>
<keyword evidence="2 7" id="KW-0436">Ligase</keyword>
<feature type="binding site" evidence="7">
    <location>
        <begin position="560"/>
        <end position="563"/>
    </location>
    <ligand>
        <name>ATP</name>
        <dbReference type="ChEBI" id="CHEBI:30616"/>
    </ligand>
</feature>
<evidence type="ECO:0000256" key="7">
    <source>
        <dbReference type="HAMAP-Rule" id="MF_00044"/>
    </source>
</evidence>
<keyword evidence="7" id="KW-0963">Cytoplasm</keyword>
<dbReference type="GO" id="GO:0005524">
    <property type="term" value="F:ATP binding"/>
    <property type="evidence" value="ECO:0007669"/>
    <property type="project" value="UniProtKB-UniRule"/>
</dbReference>
<keyword evidence="6 7" id="KW-0030">Aminoacyl-tRNA synthetase</keyword>
<feature type="binding site" evidence="7">
    <location>
        <position position="194"/>
    </location>
    <ligand>
        <name>L-aspartate</name>
        <dbReference type="ChEBI" id="CHEBI:29991"/>
    </ligand>
</feature>
<comment type="caution">
    <text evidence="7">Lacks conserved residue(s) required for the propagation of feature annotation.</text>
</comment>
<keyword evidence="4 7" id="KW-0067">ATP-binding</keyword>
<comment type="subcellular location">
    <subcellularLocation>
        <location evidence="7">Cytoplasm</location>
    </subcellularLocation>
</comment>
<dbReference type="GO" id="GO:0006422">
    <property type="term" value="P:aspartyl-tRNA aminoacylation"/>
    <property type="evidence" value="ECO:0007669"/>
    <property type="project" value="UniProtKB-UniRule"/>
</dbReference>
<dbReference type="Gene3D" id="2.40.50.140">
    <property type="entry name" value="Nucleic acid-binding proteins"/>
    <property type="match status" value="1"/>
</dbReference>
<evidence type="ECO:0000256" key="5">
    <source>
        <dbReference type="ARBA" id="ARBA00022917"/>
    </source>
</evidence>
<dbReference type="SUPFAM" id="SSF55681">
    <property type="entry name" value="Class II aaRS and biotin synthetases"/>
    <property type="match status" value="1"/>
</dbReference>
<dbReference type="Pfam" id="PF01336">
    <property type="entry name" value="tRNA_anti-codon"/>
    <property type="match status" value="1"/>
</dbReference>
<dbReference type="InterPro" id="IPR047090">
    <property type="entry name" value="AspRS_core"/>
</dbReference>
<dbReference type="Gene3D" id="3.30.930.10">
    <property type="entry name" value="Bira Bifunctional Protein, Domain 2"/>
    <property type="match status" value="1"/>
</dbReference>
<feature type="binding site" evidence="7">
    <location>
        <begin position="240"/>
        <end position="242"/>
    </location>
    <ligand>
        <name>ATP</name>
        <dbReference type="ChEBI" id="CHEBI:30616"/>
    </ligand>
</feature>
<feature type="binding site" evidence="7">
    <location>
        <position position="240"/>
    </location>
    <ligand>
        <name>L-aspartate</name>
        <dbReference type="ChEBI" id="CHEBI:29991"/>
    </ligand>
</feature>
<evidence type="ECO:0000313" key="10">
    <source>
        <dbReference type="Proteomes" id="UP001155057"/>
    </source>
</evidence>
<gene>
    <name evidence="7" type="primary">aspS</name>
    <name evidence="9" type="ORF">GGP61_002818</name>
</gene>
<dbReference type="PRINTS" id="PR01042">
    <property type="entry name" value="TRNASYNTHASP"/>
</dbReference>
<dbReference type="PANTHER" id="PTHR22594">
    <property type="entry name" value="ASPARTYL/LYSYL-TRNA SYNTHETASE"/>
    <property type="match status" value="1"/>
</dbReference>
<accession>A0A9X2R0A1</accession>
<proteinExistence type="inferred from homology"/>
<evidence type="ECO:0000256" key="1">
    <source>
        <dbReference type="ARBA" id="ARBA00006303"/>
    </source>
</evidence>
<feature type="binding site" evidence="7">
    <location>
        <position position="474"/>
    </location>
    <ligand>
        <name>L-aspartate</name>
        <dbReference type="ChEBI" id="CHEBI:29991"/>
    </ligand>
</feature>
<dbReference type="Pfam" id="PF00152">
    <property type="entry name" value="tRNA-synt_2"/>
    <property type="match status" value="1"/>
</dbReference>
<evidence type="ECO:0000256" key="8">
    <source>
        <dbReference type="SAM" id="MobiDB-lite"/>
    </source>
</evidence>
<dbReference type="HAMAP" id="MF_00044">
    <property type="entry name" value="Asp_tRNA_synth_type1"/>
    <property type="match status" value="1"/>
</dbReference>
<keyword evidence="3 7" id="KW-0547">Nucleotide-binding</keyword>
<sequence length="629" mass="70260">MERSSRADLISEDSHPARTHTCGDLRAEDNGEAVVLKGWVDTRRDHGGLVFVDLRDRYGLTQVVFSPQDNQTAYEVAGQLRREDVISVQGTVRPRGEEAVNPDLPTGAIEVSADDLAVLNTSETPPFVVSAHEERQMNTNEDLRLAHRYLDLRRPDLQENIELRHRLYQTTHRYFDAHDFLEVETPVLMKSTPEGARDFLVPSRLHPGRFYALPQSPQTYKQLLMVGGLDRYVQIVKCFRDEDLRADRQPEFTQIDVEMTFATEEQVYELTEGLMADLWDTLEDTTLETPFPRMTYDEALRTYGTDKPDLRFDLELHDVSDCFAGSGFRVFDSIVDDGGHIVALRVPGEGDRGRAAMDRLEAHVTDEIGAAGLIYFQLPSDGSGIEQNLSSDALPHEYGRAAAEQVGAEAGDLVLTLAGHSPTVFEQAGALRLHMGEELGLRPPADEGDDAFLWVTDFPLMEYDEEAGRPVSMHHPFTAPHPDDLDRLDEDPTQVQARAYDLVLNGNEIGGGSIRIHNHETQMQVFDVLGIDEEEAQDRFGFLLDALRYGAPPHGGIALGLDRLVMLLAGADSLRDVIAFPKTQSGKEPMVKSPDWVDPEQLETLALRLDLPPDVEPPARIAQRKRLAS</sequence>
<evidence type="ECO:0000256" key="4">
    <source>
        <dbReference type="ARBA" id="ARBA00022840"/>
    </source>
</evidence>
<comment type="catalytic activity">
    <reaction evidence="7">
        <text>tRNA(Asx) + L-aspartate + ATP = L-aspartyl-tRNA(Asx) + AMP + diphosphate</text>
        <dbReference type="Rhea" id="RHEA:18349"/>
        <dbReference type="Rhea" id="RHEA-COMP:9710"/>
        <dbReference type="Rhea" id="RHEA-COMP:9711"/>
        <dbReference type="ChEBI" id="CHEBI:29991"/>
        <dbReference type="ChEBI" id="CHEBI:30616"/>
        <dbReference type="ChEBI" id="CHEBI:33019"/>
        <dbReference type="ChEBI" id="CHEBI:78442"/>
        <dbReference type="ChEBI" id="CHEBI:78516"/>
        <dbReference type="ChEBI" id="CHEBI:456215"/>
        <dbReference type="EC" id="6.1.1.23"/>
    </reaction>
</comment>
<dbReference type="CDD" id="cd00777">
    <property type="entry name" value="AspRS_core"/>
    <property type="match status" value="1"/>
</dbReference>
<dbReference type="Proteomes" id="UP001155057">
    <property type="component" value="Unassembled WGS sequence"/>
</dbReference>
<comment type="subunit">
    <text evidence="7">Homodimer.</text>
</comment>
<organism evidence="9 10">
    <name type="scientific">Salinibacter ruber</name>
    <dbReference type="NCBI Taxonomy" id="146919"/>
    <lineage>
        <taxon>Bacteria</taxon>
        <taxon>Pseudomonadati</taxon>
        <taxon>Rhodothermota</taxon>
        <taxon>Rhodothermia</taxon>
        <taxon>Rhodothermales</taxon>
        <taxon>Salinibacteraceae</taxon>
        <taxon>Salinibacter</taxon>
    </lineage>
</organism>
<evidence type="ECO:0000313" key="9">
    <source>
        <dbReference type="EMBL" id="MCS3711187.1"/>
    </source>
</evidence>
<evidence type="ECO:0000256" key="2">
    <source>
        <dbReference type="ARBA" id="ARBA00022598"/>
    </source>
</evidence>
<dbReference type="SUPFAM" id="SSF55261">
    <property type="entry name" value="GAD domain-like"/>
    <property type="match status" value="1"/>
</dbReference>
<dbReference type="InterPro" id="IPR004365">
    <property type="entry name" value="NA-bd_OB_tRNA"/>
</dbReference>
<dbReference type="GO" id="GO:0005737">
    <property type="term" value="C:cytoplasm"/>
    <property type="evidence" value="ECO:0007669"/>
    <property type="project" value="UniProtKB-SubCell"/>
</dbReference>
<evidence type="ECO:0000256" key="6">
    <source>
        <dbReference type="ARBA" id="ARBA00023146"/>
    </source>
</evidence>
<feature type="binding site" evidence="7">
    <location>
        <position position="249"/>
    </location>
    <ligand>
        <name>ATP</name>
        <dbReference type="ChEBI" id="CHEBI:30616"/>
    </ligand>
</feature>
<protein>
    <recommendedName>
        <fullName evidence="7">Aspartate--tRNA(Asp/Asn) ligase</fullName>
        <ecNumber evidence="7">6.1.1.23</ecNumber>
    </recommendedName>
    <alternativeName>
        <fullName evidence="7">Aspartyl-tRNA synthetase</fullName>
        <shortName evidence="7">AspRS</shortName>
    </alternativeName>
    <alternativeName>
        <fullName evidence="7">Non-discriminating aspartyl-tRNA synthetase</fullName>
        <shortName evidence="7">ND-AspRS</shortName>
    </alternativeName>
</protein>
<dbReference type="Gene3D" id="3.30.1360.30">
    <property type="entry name" value="GAD-like domain"/>
    <property type="match status" value="1"/>
</dbReference>
<name>A0A9X2R0A1_9BACT</name>
<dbReference type="InterPro" id="IPR006195">
    <property type="entry name" value="aa-tRNA-synth_II"/>
</dbReference>
<dbReference type="RefSeq" id="WP_118831110.1">
    <property type="nucleotide sequence ID" value="NZ_CALTSI010000029.1"/>
</dbReference>
<keyword evidence="5 7" id="KW-0648">Protein biosynthesis</keyword>
<dbReference type="InterPro" id="IPR004364">
    <property type="entry name" value="Aa-tRNA-synt_II"/>
</dbReference>
<dbReference type="EMBL" id="JANUAE010000011">
    <property type="protein sequence ID" value="MCS3711187.1"/>
    <property type="molecule type" value="Genomic_DNA"/>
</dbReference>
<dbReference type="SUPFAM" id="SSF50249">
    <property type="entry name" value="Nucleic acid-binding proteins"/>
    <property type="match status" value="1"/>
</dbReference>
<feature type="site" description="Important for tRNA non-discrimination" evidence="7">
    <location>
        <position position="46"/>
    </location>
</feature>
<feature type="binding site" evidence="7">
    <location>
        <position position="515"/>
    </location>
    <ligand>
        <name>L-aspartate</name>
        <dbReference type="ChEBI" id="CHEBI:29991"/>
    </ligand>
</feature>
<dbReference type="GO" id="GO:0004815">
    <property type="term" value="F:aspartate-tRNA ligase activity"/>
    <property type="evidence" value="ECO:0007669"/>
    <property type="project" value="UniProtKB-UniRule"/>
</dbReference>
<dbReference type="InterPro" id="IPR029351">
    <property type="entry name" value="GAD_dom"/>
</dbReference>
<feature type="region of interest" description="Aspartate" evidence="7">
    <location>
        <begin position="218"/>
        <end position="221"/>
    </location>
</feature>
<dbReference type="InterPro" id="IPR047089">
    <property type="entry name" value="Asp-tRNA-ligase_1_N"/>
</dbReference>
<dbReference type="PANTHER" id="PTHR22594:SF5">
    <property type="entry name" value="ASPARTATE--TRNA LIGASE, MITOCHONDRIAL"/>
    <property type="match status" value="1"/>
</dbReference>
<reference evidence="9" key="1">
    <citation type="submission" date="2022-08" db="EMBL/GenBank/DDBJ databases">
        <title>Genomic Encyclopedia of Type Strains, Phase V (KMG-V): Genome sequencing to study the core and pangenomes of soil and plant-associated prokaryotes.</title>
        <authorList>
            <person name="Whitman W."/>
        </authorList>
    </citation>
    <scope>NUCLEOTIDE SEQUENCE</scope>
    <source>
        <strain evidence="9">SP3049</strain>
    </source>
</reference>
<evidence type="ECO:0000256" key="3">
    <source>
        <dbReference type="ARBA" id="ARBA00022741"/>
    </source>
</evidence>
<dbReference type="GO" id="GO:0050560">
    <property type="term" value="F:aspartate-tRNA(Asn) ligase activity"/>
    <property type="evidence" value="ECO:0007669"/>
    <property type="project" value="UniProtKB-EC"/>
</dbReference>
<dbReference type="InterPro" id="IPR045864">
    <property type="entry name" value="aa-tRNA-synth_II/BPL/LPL"/>
</dbReference>
<dbReference type="AlphaFoldDB" id="A0A9X2R0A1"/>
<comment type="function">
    <text evidence="7">Aspartyl-tRNA synthetase with relaxed tRNA specificity since it is able to aspartylate not only its cognate tRNA(Asp) but also tRNA(Asn). Reaction proceeds in two steps: L-aspartate is first activated by ATP to form Asp-AMP and then transferred to the acceptor end of tRNA(Asp/Asn).</text>
</comment>
<dbReference type="NCBIfam" id="TIGR00459">
    <property type="entry name" value="aspS_bact"/>
    <property type="match status" value="1"/>
</dbReference>
<dbReference type="InterPro" id="IPR004524">
    <property type="entry name" value="Asp-tRNA-ligase_1"/>
</dbReference>
<feature type="region of interest" description="Disordered" evidence="8">
    <location>
        <begin position="1"/>
        <end position="24"/>
    </location>
</feature>
<dbReference type="PROSITE" id="PS50862">
    <property type="entry name" value="AA_TRNA_LIGASE_II"/>
    <property type="match status" value="1"/>
</dbReference>
<dbReference type="Pfam" id="PF02938">
    <property type="entry name" value="GAD"/>
    <property type="match status" value="1"/>
</dbReference>
<comment type="similarity">
    <text evidence="1 7">Belongs to the class-II aminoacyl-tRNA synthetase family. Type 1 subfamily.</text>
</comment>
<dbReference type="CDD" id="cd04317">
    <property type="entry name" value="EcAspRS_like_N"/>
    <property type="match status" value="1"/>
</dbReference>